<dbReference type="Pfam" id="PF23055">
    <property type="entry name" value="DUF7041"/>
    <property type="match status" value="1"/>
</dbReference>
<dbReference type="Proteomes" id="UP000504606">
    <property type="component" value="Unplaced"/>
</dbReference>
<evidence type="ECO:0000259" key="3">
    <source>
        <dbReference type="Pfam" id="PF23055"/>
    </source>
</evidence>
<feature type="coiled-coil region" evidence="1">
    <location>
        <begin position="5"/>
        <end position="39"/>
    </location>
</feature>
<feature type="domain" description="DUF7041" evidence="3">
    <location>
        <begin position="51"/>
        <end position="133"/>
    </location>
</feature>
<accession>A0A9C6WWD1</accession>
<name>A0A9C6WWD1_FRAOC</name>
<reference evidence="5" key="1">
    <citation type="submission" date="2025-08" db="UniProtKB">
        <authorList>
            <consortium name="RefSeq"/>
        </authorList>
    </citation>
    <scope>IDENTIFICATION</scope>
    <source>
        <tissue evidence="5">Whole organism</tissue>
    </source>
</reference>
<gene>
    <name evidence="5" type="primary">LOC127749042</name>
</gene>
<dbReference type="InterPro" id="IPR055469">
    <property type="entry name" value="DUF7041"/>
</dbReference>
<dbReference type="OrthoDB" id="6433758at2759"/>
<protein>
    <submittedName>
        <fullName evidence="5">Uncharacterized protein LOC127749042</fullName>
    </submittedName>
</protein>
<keyword evidence="1" id="KW-0175">Coiled coil</keyword>
<dbReference type="AlphaFoldDB" id="A0A9C6WWD1"/>
<dbReference type="PANTHER" id="PTHR33327">
    <property type="entry name" value="ENDONUCLEASE"/>
    <property type="match status" value="1"/>
</dbReference>
<sequence>MKREISALTHQLREALNSREAIEKEYIASEAAKRALEAAVGKSTKVVSGKLPAFWSDKPSVWFAQAESHFATQNILQDATKYHYVVGQLDTATASEVEDIITGPMGGRTYANLKENLISRLSDSEQKRVRKLILEEEMGDRKPSQFLRHLRSLAGSSAAVSDALLSQIWLQRLPSTASAILSSHANLDLNALATMADKIVEVAPPPSAAVLAIKNNPAPEVNTVLLEKMDKMERLIASLMTSPDRRDDRQPRSRSRSHSGSTTSRSRSQNNFRSNNSPARDAECWYHSRYGDDARKCVAPCAYKGNANGNLP</sequence>
<dbReference type="PANTHER" id="PTHR33327:SF3">
    <property type="entry name" value="RNA-DIRECTED DNA POLYMERASE"/>
    <property type="match status" value="1"/>
</dbReference>
<evidence type="ECO:0000256" key="2">
    <source>
        <dbReference type="SAM" id="MobiDB-lite"/>
    </source>
</evidence>
<proteinExistence type="predicted"/>
<dbReference type="GeneID" id="127749042"/>
<keyword evidence="4" id="KW-1185">Reference proteome</keyword>
<feature type="region of interest" description="Disordered" evidence="2">
    <location>
        <begin position="239"/>
        <end position="279"/>
    </location>
</feature>
<evidence type="ECO:0000313" key="4">
    <source>
        <dbReference type="Proteomes" id="UP000504606"/>
    </source>
</evidence>
<organism evidence="4 5">
    <name type="scientific">Frankliniella occidentalis</name>
    <name type="common">Western flower thrips</name>
    <name type="synonym">Euthrips occidentalis</name>
    <dbReference type="NCBI Taxonomy" id="133901"/>
    <lineage>
        <taxon>Eukaryota</taxon>
        <taxon>Metazoa</taxon>
        <taxon>Ecdysozoa</taxon>
        <taxon>Arthropoda</taxon>
        <taxon>Hexapoda</taxon>
        <taxon>Insecta</taxon>
        <taxon>Pterygota</taxon>
        <taxon>Neoptera</taxon>
        <taxon>Paraneoptera</taxon>
        <taxon>Thysanoptera</taxon>
        <taxon>Terebrantia</taxon>
        <taxon>Thripoidea</taxon>
        <taxon>Thripidae</taxon>
        <taxon>Frankliniella</taxon>
    </lineage>
</organism>
<evidence type="ECO:0000313" key="5">
    <source>
        <dbReference type="RefSeq" id="XP_052121459.1"/>
    </source>
</evidence>
<feature type="compositionally biased region" description="Low complexity" evidence="2">
    <location>
        <begin position="258"/>
        <end position="278"/>
    </location>
</feature>
<dbReference type="RefSeq" id="XP_052121459.1">
    <property type="nucleotide sequence ID" value="XM_052265499.1"/>
</dbReference>
<dbReference type="KEGG" id="foc:127749042"/>
<evidence type="ECO:0000256" key="1">
    <source>
        <dbReference type="SAM" id="Coils"/>
    </source>
</evidence>